<evidence type="ECO:0000313" key="1">
    <source>
        <dbReference type="EMBL" id="TEB27887.1"/>
    </source>
</evidence>
<reference evidence="1 2" key="1">
    <citation type="journal article" date="2019" name="Nat. Ecol. Evol.">
        <title>Megaphylogeny resolves global patterns of mushroom evolution.</title>
        <authorList>
            <person name="Varga T."/>
            <person name="Krizsan K."/>
            <person name="Foldi C."/>
            <person name="Dima B."/>
            <person name="Sanchez-Garcia M."/>
            <person name="Sanchez-Ramirez S."/>
            <person name="Szollosi G.J."/>
            <person name="Szarkandi J.G."/>
            <person name="Papp V."/>
            <person name="Albert L."/>
            <person name="Andreopoulos W."/>
            <person name="Angelini C."/>
            <person name="Antonin V."/>
            <person name="Barry K.W."/>
            <person name="Bougher N.L."/>
            <person name="Buchanan P."/>
            <person name="Buyck B."/>
            <person name="Bense V."/>
            <person name="Catcheside P."/>
            <person name="Chovatia M."/>
            <person name="Cooper J."/>
            <person name="Damon W."/>
            <person name="Desjardin D."/>
            <person name="Finy P."/>
            <person name="Geml J."/>
            <person name="Haridas S."/>
            <person name="Hughes K."/>
            <person name="Justo A."/>
            <person name="Karasinski D."/>
            <person name="Kautmanova I."/>
            <person name="Kiss B."/>
            <person name="Kocsube S."/>
            <person name="Kotiranta H."/>
            <person name="LaButti K.M."/>
            <person name="Lechner B.E."/>
            <person name="Liimatainen K."/>
            <person name="Lipzen A."/>
            <person name="Lukacs Z."/>
            <person name="Mihaltcheva S."/>
            <person name="Morgado L.N."/>
            <person name="Niskanen T."/>
            <person name="Noordeloos M.E."/>
            <person name="Ohm R.A."/>
            <person name="Ortiz-Santana B."/>
            <person name="Ovrebo C."/>
            <person name="Racz N."/>
            <person name="Riley R."/>
            <person name="Savchenko A."/>
            <person name="Shiryaev A."/>
            <person name="Soop K."/>
            <person name="Spirin V."/>
            <person name="Szebenyi C."/>
            <person name="Tomsovsky M."/>
            <person name="Tulloss R.E."/>
            <person name="Uehling J."/>
            <person name="Grigoriev I.V."/>
            <person name="Vagvolgyi C."/>
            <person name="Papp T."/>
            <person name="Martin F.M."/>
            <person name="Miettinen O."/>
            <person name="Hibbett D.S."/>
            <person name="Nagy L.G."/>
        </authorList>
    </citation>
    <scope>NUCLEOTIDE SEQUENCE [LARGE SCALE GENOMIC DNA]</scope>
    <source>
        <strain evidence="1 2">FP101781</strain>
    </source>
</reference>
<gene>
    <name evidence="1" type="ORF">FA13DRAFT_1736065</name>
</gene>
<dbReference type="Proteomes" id="UP000298030">
    <property type="component" value="Unassembled WGS sequence"/>
</dbReference>
<feature type="non-terminal residue" evidence="1">
    <location>
        <position position="1"/>
    </location>
</feature>
<protein>
    <submittedName>
        <fullName evidence="1">Uncharacterized protein</fullName>
    </submittedName>
</protein>
<evidence type="ECO:0000313" key="2">
    <source>
        <dbReference type="Proteomes" id="UP000298030"/>
    </source>
</evidence>
<comment type="caution">
    <text evidence="1">The sequence shown here is derived from an EMBL/GenBank/DDBJ whole genome shotgun (WGS) entry which is preliminary data.</text>
</comment>
<organism evidence="1 2">
    <name type="scientific">Coprinellus micaceus</name>
    <name type="common">Glistening ink-cap mushroom</name>
    <name type="synonym">Coprinus micaceus</name>
    <dbReference type="NCBI Taxonomy" id="71717"/>
    <lineage>
        <taxon>Eukaryota</taxon>
        <taxon>Fungi</taxon>
        <taxon>Dikarya</taxon>
        <taxon>Basidiomycota</taxon>
        <taxon>Agaricomycotina</taxon>
        <taxon>Agaricomycetes</taxon>
        <taxon>Agaricomycetidae</taxon>
        <taxon>Agaricales</taxon>
        <taxon>Agaricineae</taxon>
        <taxon>Psathyrellaceae</taxon>
        <taxon>Coprinellus</taxon>
    </lineage>
</organism>
<dbReference type="OrthoDB" id="3256525at2759"/>
<sequence>LSLVKTCRAWNELVTPLLYEHVSIVTDQQYRRARDIFIPQNGTRSINGLVSRVDIVRPNVQNACLQATVDLCDVPPNLKTLVASVAMTNDDEPPALLNSLPPSLEHLYWMQHKAGDYGEQLFLISTLIQFHHSHPNLAALSILFDFQPPTSQGAQSRKKLKWPSVQALVLQRVVQAKHMADHLPLGAFLNLRSINMSCCGPIKSNELQDFMSVHASQGIDSMRFDTILQQLTATISPTEVHICGKSINREQWLRKAAKLSHVTTLGLHWGTMPAQMPLCQEIATMHRIVSFPWTKVFPNLRTIRLMVEDVDIAFYKEHDHVTVQRLTSPGRYVRNPIRVEDIGGRMLGELSAGLSSLVGGPANLVPHCDVSPARRSGRPRR</sequence>
<dbReference type="AlphaFoldDB" id="A0A4Y7T151"/>
<name>A0A4Y7T151_COPMI</name>
<dbReference type="EMBL" id="QPFP01000036">
    <property type="protein sequence ID" value="TEB27887.1"/>
    <property type="molecule type" value="Genomic_DNA"/>
</dbReference>
<accession>A0A4Y7T151</accession>
<keyword evidence="2" id="KW-1185">Reference proteome</keyword>
<proteinExistence type="predicted"/>